<dbReference type="PROSITE" id="PS50026">
    <property type="entry name" value="EGF_3"/>
    <property type="match status" value="2"/>
</dbReference>
<evidence type="ECO:0000256" key="4">
    <source>
        <dbReference type="PROSITE-ProRule" id="PRU00076"/>
    </source>
</evidence>
<evidence type="ECO:0000313" key="7">
    <source>
        <dbReference type="EMBL" id="KRZ63248.1"/>
    </source>
</evidence>
<dbReference type="Gene3D" id="2.10.25.10">
    <property type="entry name" value="Laminin"/>
    <property type="match status" value="1"/>
</dbReference>
<evidence type="ECO:0000256" key="5">
    <source>
        <dbReference type="SAM" id="SignalP"/>
    </source>
</evidence>
<dbReference type="GO" id="GO:0016020">
    <property type="term" value="C:membrane"/>
    <property type="evidence" value="ECO:0007669"/>
    <property type="project" value="UniProtKB-SubCell"/>
</dbReference>
<keyword evidence="5" id="KW-0732">Signal</keyword>
<sequence length="311" mass="36002">MDRMFEIVLLALIFGGFDYCFAEGIHCPEFKLTSLLNFKFQARLNVDECITEVPEHNIFEQTFQIIDNFERACNYYYHGHLYWNRNRFIDQYKSSRSYSPWYNQGYAIRKWDLDGPEEVATGISEGILRVDRLYRRKNMIRNDSSVIYEDIITSIPKGGDFKVLLCSLIVNNTVKGKFEDYGEESLNILWEPCTQRNSTTFYCRMPAVEVNYYPGTEPAICKPGYAGFYCLLKTDSCENFRCNDNGQCFLGVEGNRCYCFAGFKGDECEDKVDPCMGITCNNRGNCTVKNAHPVCVCNDENYTGAFCERRK</sequence>
<feature type="domain" description="EGF-like" evidence="6">
    <location>
        <begin position="271"/>
        <end position="308"/>
    </location>
</feature>
<keyword evidence="2" id="KW-0677">Repeat</keyword>
<evidence type="ECO:0000256" key="2">
    <source>
        <dbReference type="ARBA" id="ARBA00022737"/>
    </source>
</evidence>
<comment type="caution">
    <text evidence="7">The sequence shown here is derived from an EMBL/GenBank/DDBJ whole genome shotgun (WGS) entry which is preliminary data.</text>
</comment>
<dbReference type="PROSITE" id="PS00022">
    <property type="entry name" value="EGF_1"/>
    <property type="match status" value="1"/>
</dbReference>
<feature type="signal peptide" evidence="5">
    <location>
        <begin position="1"/>
        <end position="22"/>
    </location>
</feature>
<keyword evidence="8" id="KW-1185">Reference proteome</keyword>
<keyword evidence="3 4" id="KW-1015">Disulfide bond</keyword>
<dbReference type="SUPFAM" id="SSF57196">
    <property type="entry name" value="EGF/Laminin"/>
    <property type="match status" value="1"/>
</dbReference>
<evidence type="ECO:0000313" key="8">
    <source>
        <dbReference type="Proteomes" id="UP000054721"/>
    </source>
</evidence>
<feature type="disulfide bond" evidence="4">
    <location>
        <begin position="259"/>
        <end position="268"/>
    </location>
</feature>
<dbReference type="SMART" id="SM00181">
    <property type="entry name" value="EGF"/>
    <property type="match status" value="2"/>
</dbReference>
<dbReference type="InterPro" id="IPR000742">
    <property type="entry name" value="EGF"/>
</dbReference>
<gene>
    <name evidence="7" type="primary">Sned1</name>
    <name evidence="7" type="ORF">T02_11295</name>
</gene>
<evidence type="ECO:0000256" key="1">
    <source>
        <dbReference type="ARBA" id="ARBA00022536"/>
    </source>
</evidence>
<accession>A0A0V1LUS8</accession>
<feature type="chain" id="PRO_5006882181" evidence="5">
    <location>
        <begin position="23"/>
        <end position="311"/>
    </location>
</feature>
<feature type="domain" description="EGF-like" evidence="6">
    <location>
        <begin position="233"/>
        <end position="269"/>
    </location>
</feature>
<comment type="caution">
    <text evidence="4">Lacks conserved residue(s) required for the propagation of feature annotation.</text>
</comment>
<dbReference type="STRING" id="6335.A0A0V1LUS8"/>
<evidence type="ECO:0000256" key="3">
    <source>
        <dbReference type="ARBA" id="ARBA00023157"/>
    </source>
</evidence>
<dbReference type="EMBL" id="JYDW01000002">
    <property type="protein sequence ID" value="KRZ63248.1"/>
    <property type="molecule type" value="Genomic_DNA"/>
</dbReference>
<name>A0A0V1LUS8_9BILA</name>
<dbReference type="PANTHER" id="PTHR24049">
    <property type="entry name" value="CRUMBS FAMILY MEMBER"/>
    <property type="match status" value="1"/>
</dbReference>
<organism evidence="7 8">
    <name type="scientific">Trichinella nativa</name>
    <dbReference type="NCBI Taxonomy" id="6335"/>
    <lineage>
        <taxon>Eukaryota</taxon>
        <taxon>Metazoa</taxon>
        <taxon>Ecdysozoa</taxon>
        <taxon>Nematoda</taxon>
        <taxon>Enoplea</taxon>
        <taxon>Dorylaimia</taxon>
        <taxon>Trichinellida</taxon>
        <taxon>Trichinellidae</taxon>
        <taxon>Trichinella</taxon>
    </lineage>
</organism>
<dbReference type="Proteomes" id="UP000054721">
    <property type="component" value="Unassembled WGS sequence"/>
</dbReference>
<dbReference type="AlphaFoldDB" id="A0A0V1LUS8"/>
<reference evidence="7 8" key="1">
    <citation type="submission" date="2015-05" db="EMBL/GenBank/DDBJ databases">
        <title>Evolution of Trichinella species and genotypes.</title>
        <authorList>
            <person name="Korhonen P.K."/>
            <person name="Edoardo P."/>
            <person name="Giuseppe L.R."/>
            <person name="Gasser R.B."/>
        </authorList>
    </citation>
    <scope>NUCLEOTIDE SEQUENCE [LARGE SCALE GENOMIC DNA]</scope>
    <source>
        <strain evidence="7">ISS10</strain>
    </source>
</reference>
<protein>
    <submittedName>
        <fullName evidence="7">Sushi, nidogen and EGF-like domain-containing protein 1</fullName>
    </submittedName>
</protein>
<dbReference type="PROSITE" id="PS01186">
    <property type="entry name" value="EGF_2"/>
    <property type="match status" value="1"/>
</dbReference>
<keyword evidence="1 4" id="KW-0245">EGF-like domain</keyword>
<dbReference type="InterPro" id="IPR051022">
    <property type="entry name" value="Notch_Cell-Fate_Det"/>
</dbReference>
<evidence type="ECO:0000259" key="6">
    <source>
        <dbReference type="PROSITE" id="PS50026"/>
    </source>
</evidence>
<proteinExistence type="predicted"/>
<dbReference type="OrthoDB" id="5813299at2759"/>